<keyword evidence="2" id="KW-1185">Reference proteome</keyword>
<evidence type="ECO:0000313" key="1">
    <source>
        <dbReference type="EMBL" id="CAK0843032.1"/>
    </source>
</evidence>
<protein>
    <recommendedName>
        <fullName evidence="3">RNA helicase</fullName>
    </recommendedName>
</protein>
<dbReference type="EMBL" id="CAUYUJ010014544">
    <property type="protein sequence ID" value="CAK0843032.1"/>
    <property type="molecule type" value="Genomic_DNA"/>
</dbReference>
<reference evidence="1" key="1">
    <citation type="submission" date="2023-10" db="EMBL/GenBank/DDBJ databases">
        <authorList>
            <person name="Chen Y."/>
            <person name="Shah S."/>
            <person name="Dougan E. K."/>
            <person name="Thang M."/>
            <person name="Chan C."/>
        </authorList>
    </citation>
    <scope>NUCLEOTIDE SEQUENCE [LARGE SCALE GENOMIC DNA]</scope>
</reference>
<proteinExistence type="predicted"/>
<accession>A0ABN9TBG1</accession>
<comment type="caution">
    <text evidence="1">The sequence shown here is derived from an EMBL/GenBank/DDBJ whole genome shotgun (WGS) entry which is preliminary data.</text>
</comment>
<gene>
    <name evidence="1" type="ORF">PCOR1329_LOCUS37487</name>
</gene>
<evidence type="ECO:0008006" key="3">
    <source>
        <dbReference type="Google" id="ProtNLM"/>
    </source>
</evidence>
<name>A0ABN9TBG1_9DINO</name>
<organism evidence="1 2">
    <name type="scientific">Prorocentrum cordatum</name>
    <dbReference type="NCBI Taxonomy" id="2364126"/>
    <lineage>
        <taxon>Eukaryota</taxon>
        <taxon>Sar</taxon>
        <taxon>Alveolata</taxon>
        <taxon>Dinophyceae</taxon>
        <taxon>Prorocentrales</taxon>
        <taxon>Prorocentraceae</taxon>
        <taxon>Prorocentrum</taxon>
    </lineage>
</organism>
<evidence type="ECO:0000313" key="2">
    <source>
        <dbReference type="Proteomes" id="UP001189429"/>
    </source>
</evidence>
<dbReference type="Proteomes" id="UP001189429">
    <property type="component" value="Unassembled WGS sequence"/>
</dbReference>
<sequence length="146" mass="15585">MPRPAGPTSAALDPHQFATLGGEAELRDAVSGWLCKLREFFGPKQGDGRARLTALFASCCHSEVDLHNAAMAMGVQNRGQGKVVTHATRPLFEAHIEELLLFFGPVTEIRGPEPKAAAPGLLSAPVQRFSARELLRQPRSASGDGS</sequence>